<dbReference type="RefSeq" id="WP_234590175.1">
    <property type="nucleotide sequence ID" value="NZ_CAMIPG010000002.1"/>
</dbReference>
<keyword evidence="1" id="KW-0808">Transferase</keyword>
<evidence type="ECO:0000313" key="5">
    <source>
        <dbReference type="Proteomes" id="UP001056873"/>
    </source>
</evidence>
<feature type="domain" description="Glycosyltransferase subfamily 4-like N-terminal" evidence="3">
    <location>
        <begin position="14"/>
        <end position="161"/>
    </location>
</feature>
<dbReference type="InterPro" id="IPR001296">
    <property type="entry name" value="Glyco_trans_1"/>
</dbReference>
<dbReference type="PANTHER" id="PTHR46401:SF2">
    <property type="entry name" value="GLYCOSYLTRANSFERASE WBBK-RELATED"/>
    <property type="match status" value="1"/>
</dbReference>
<dbReference type="PANTHER" id="PTHR46401">
    <property type="entry name" value="GLYCOSYLTRANSFERASE WBBK-RELATED"/>
    <property type="match status" value="1"/>
</dbReference>
<keyword evidence="5" id="KW-1185">Reference proteome</keyword>
<protein>
    <submittedName>
        <fullName evidence="4">Glycosyltransferase family 4 protein</fullName>
    </submittedName>
</protein>
<dbReference type="Proteomes" id="UP001056873">
    <property type="component" value="Chromosome"/>
</dbReference>
<organism evidence="4 5">
    <name type="scientific">Serratia entomophila</name>
    <dbReference type="NCBI Taxonomy" id="42906"/>
    <lineage>
        <taxon>Bacteria</taxon>
        <taxon>Pseudomonadati</taxon>
        <taxon>Pseudomonadota</taxon>
        <taxon>Gammaproteobacteria</taxon>
        <taxon>Enterobacterales</taxon>
        <taxon>Yersiniaceae</taxon>
        <taxon>Serratia</taxon>
    </lineage>
</organism>
<evidence type="ECO:0000256" key="1">
    <source>
        <dbReference type="ARBA" id="ARBA00022679"/>
    </source>
</evidence>
<dbReference type="InterPro" id="IPR028098">
    <property type="entry name" value="Glyco_trans_4-like_N"/>
</dbReference>
<name>A0ABY5CXE7_9GAMM</name>
<proteinExistence type="predicted"/>
<dbReference type="Pfam" id="PF13439">
    <property type="entry name" value="Glyco_transf_4"/>
    <property type="match status" value="1"/>
</dbReference>
<evidence type="ECO:0000259" key="3">
    <source>
        <dbReference type="Pfam" id="PF13439"/>
    </source>
</evidence>
<dbReference type="Gene3D" id="3.40.50.2000">
    <property type="entry name" value="Glycogen Phosphorylase B"/>
    <property type="match status" value="2"/>
</dbReference>
<evidence type="ECO:0000313" key="4">
    <source>
        <dbReference type="EMBL" id="USV02415.1"/>
    </source>
</evidence>
<dbReference type="CDD" id="cd03809">
    <property type="entry name" value="GT4_MtfB-like"/>
    <property type="match status" value="1"/>
</dbReference>
<dbReference type="EMBL" id="CP074347">
    <property type="protein sequence ID" value="USV02415.1"/>
    <property type="molecule type" value="Genomic_DNA"/>
</dbReference>
<evidence type="ECO:0000259" key="2">
    <source>
        <dbReference type="Pfam" id="PF00534"/>
    </source>
</evidence>
<accession>A0ABY5CXE7</accession>
<reference evidence="4" key="1">
    <citation type="journal article" date="2022" name="BMC Genomics">
        <title>Genome sequence of the entomopathogenic Serratia entomophila isolate 626 and characterisation of the species specific itaconate degradation pathway.</title>
        <authorList>
            <person name="Vaughan A.L."/>
            <person name="Altermann E."/>
            <person name="Glare T.R."/>
            <person name="Hurst M.R.H."/>
        </authorList>
    </citation>
    <scope>NUCLEOTIDE SEQUENCE</scope>
    <source>
        <strain evidence="4">626</strain>
    </source>
</reference>
<feature type="domain" description="Glycosyl transferase family 1" evidence="2">
    <location>
        <begin position="173"/>
        <end position="332"/>
    </location>
</feature>
<gene>
    <name evidence="4" type="ORF">KFQ06_07875</name>
</gene>
<sequence>MIYINSRFFSQEITGVQRFAIELSQKLYEQRDDVVFLAPVNIKYNEVTKRLNIKTVGKKSGHLWEQYDLPLYLKSIGSPLLINFCNTAPLFYKNKIITLHDVAYKRFPQSYSFKFRQAYNFIIPRLIASSRAVLTVSQFAKSELKHFFALPEERCHVIYNAASSLFHPDISENDADAAPKYFLAVASQQYHKNFEALISAFAHLPVQAGFRLKIVGSAHKNYQGVQNIIASSSLVNNVEFLGRVDDESLSELYRRAFAFVFPSFYEGFGIPPIEAQASGCPVIASSAAAMPEILADSVIYFDPLDRNSLVNALRLSIENQSQRQRYVEAGYRNAARFSWENSASRLNRIIDNL</sequence>
<dbReference type="GeneID" id="75021901"/>
<dbReference type="Pfam" id="PF00534">
    <property type="entry name" value="Glycos_transf_1"/>
    <property type="match status" value="1"/>
</dbReference>
<dbReference type="SUPFAM" id="SSF53756">
    <property type="entry name" value="UDP-Glycosyltransferase/glycogen phosphorylase"/>
    <property type="match status" value="1"/>
</dbReference>